<sequence length="88" mass="10332">MWVTVWVKTESEESQAKPTQKAELDFICNIHFGMQFLTKLDRQDYLDKYNKSPAYFMQGFVNGLTMLKRCQTLFRGQKAQYLCGFAAF</sequence>
<proteinExistence type="predicted"/>
<organism evidence="1 2">
    <name type="scientific">Acutalibacter muris</name>
    <dbReference type="NCBI Taxonomy" id="1796620"/>
    <lineage>
        <taxon>Bacteria</taxon>
        <taxon>Bacillati</taxon>
        <taxon>Bacillota</taxon>
        <taxon>Clostridia</taxon>
        <taxon>Eubacteriales</taxon>
        <taxon>Acutalibacteraceae</taxon>
        <taxon>Acutalibacter</taxon>
    </lineage>
</organism>
<protein>
    <recommendedName>
        <fullName evidence="3">Transposase DDE domain-containing protein</fullName>
    </recommendedName>
</protein>
<dbReference type="EMBL" id="CP021422">
    <property type="protein sequence ID" value="ASB41268.1"/>
    <property type="molecule type" value="Genomic_DNA"/>
</dbReference>
<gene>
    <name evidence="1" type="ORF">ADH66_11745</name>
</gene>
<name>A0ABM6L797_9FIRM</name>
<dbReference type="Proteomes" id="UP000196710">
    <property type="component" value="Chromosome"/>
</dbReference>
<evidence type="ECO:0000313" key="2">
    <source>
        <dbReference type="Proteomes" id="UP000196710"/>
    </source>
</evidence>
<evidence type="ECO:0000313" key="1">
    <source>
        <dbReference type="EMBL" id="ASB41268.1"/>
    </source>
</evidence>
<reference evidence="2" key="1">
    <citation type="submission" date="2017-05" db="EMBL/GenBank/DDBJ databases">
        <title>Improved OligoMM genomes.</title>
        <authorList>
            <person name="Garzetti D."/>
        </authorList>
    </citation>
    <scope>NUCLEOTIDE SEQUENCE [LARGE SCALE GENOMIC DNA]</scope>
    <source>
        <strain evidence="2">KB18</strain>
    </source>
</reference>
<evidence type="ECO:0008006" key="3">
    <source>
        <dbReference type="Google" id="ProtNLM"/>
    </source>
</evidence>
<keyword evidence="2" id="KW-1185">Reference proteome</keyword>
<accession>A0ABM6L797</accession>